<dbReference type="eggNOG" id="COG1073">
    <property type="taxonomic scope" value="Bacteria"/>
</dbReference>
<dbReference type="Proteomes" id="UP000008631">
    <property type="component" value="Chromosome"/>
</dbReference>
<proteinExistence type="predicted"/>
<sequence length="454" mass="49899">MTNILSHRNRSLRATFWRRDDIRLARFAIEATPPMGHPLCGGWIKPVEGVDDPLSLRGLVVLGAGDPVVLATLDATGLLNRDHVAFCERLARAVGTTPQRVALHCVHQHNAVFFDRDAHRLVQHAGLEPTAGIMDPAHLDDLMNRAEAAARRSLAQARVVARFSAARSEVERIASNRRILGPEGTVVGIRFSSTRDPALRDAPEGVIDREMNVWAFHDADGNPLARVSFYAVHPMSYYGDGRVSADFVGLARCRRDWEEPGVLHLCFTGAAGNITAGKYNDGLKRRRGELTDRYHDALRRADAEADARAVPLARLDWSVADLMLPPRTDLDPERLRATIADATLSPAERHRAALAASWVERCRQSVPISLGTLRINNAVGLFLPGETFVEYQLDAKARRPDLEVAVAAYGDGGPWYIPLARSFREGGYEPTVAFVGPEAEQPYRAAIVAQLDAV</sequence>
<dbReference type="AlphaFoldDB" id="E8R6K6"/>
<reference key="1">
    <citation type="submission" date="2010-11" db="EMBL/GenBank/DDBJ databases">
        <title>The complete sequence of chromosome of Isophaera pallida ATCC 43644.</title>
        <authorList>
            <consortium name="US DOE Joint Genome Institute (JGI-PGF)"/>
            <person name="Lucas S."/>
            <person name="Copeland A."/>
            <person name="Lapidus A."/>
            <person name="Bruce D."/>
            <person name="Goodwin L."/>
            <person name="Pitluck S."/>
            <person name="Kyrpides N."/>
            <person name="Mavromatis K."/>
            <person name="Pagani I."/>
            <person name="Ivanova N."/>
            <person name="Saunders E."/>
            <person name="Brettin T."/>
            <person name="Detter J.C."/>
            <person name="Han C."/>
            <person name="Tapia R."/>
            <person name="Land M."/>
            <person name="Hauser L."/>
            <person name="Markowitz V."/>
            <person name="Cheng J.-F."/>
            <person name="Hugenholtz P."/>
            <person name="Woyke T."/>
            <person name="Wu D."/>
            <person name="Eisen J.A."/>
        </authorList>
    </citation>
    <scope>NUCLEOTIDE SEQUENCE</scope>
    <source>
        <strain>ATCC 43644</strain>
    </source>
</reference>
<organism evidence="1 2">
    <name type="scientific">Isosphaera pallida (strain ATCC 43644 / DSM 9630 / IS1B)</name>
    <dbReference type="NCBI Taxonomy" id="575540"/>
    <lineage>
        <taxon>Bacteria</taxon>
        <taxon>Pseudomonadati</taxon>
        <taxon>Planctomycetota</taxon>
        <taxon>Planctomycetia</taxon>
        <taxon>Isosphaerales</taxon>
        <taxon>Isosphaeraceae</taxon>
        <taxon>Isosphaera</taxon>
    </lineage>
</organism>
<accession>E8R6K6</accession>
<dbReference type="HOGENOM" id="CLU_554192_0_0_0"/>
<dbReference type="KEGG" id="ipa:Isop_2339"/>
<evidence type="ECO:0008006" key="3">
    <source>
        <dbReference type="Google" id="ProtNLM"/>
    </source>
</evidence>
<keyword evidence="2" id="KW-1185">Reference proteome</keyword>
<evidence type="ECO:0000313" key="1">
    <source>
        <dbReference type="EMBL" id="ADV62917.1"/>
    </source>
</evidence>
<dbReference type="InParanoid" id="E8R6K6"/>
<reference evidence="1 2" key="2">
    <citation type="journal article" date="2011" name="Stand. Genomic Sci.">
        <title>Complete genome sequence of Isosphaera pallida type strain (IS1B).</title>
        <authorList>
            <consortium name="US DOE Joint Genome Institute (JGI-PGF)"/>
            <person name="Goker M."/>
            <person name="Cleland D."/>
            <person name="Saunders E."/>
            <person name="Lapidus A."/>
            <person name="Nolan M."/>
            <person name="Lucas S."/>
            <person name="Hammon N."/>
            <person name="Deshpande S."/>
            <person name="Cheng J.F."/>
            <person name="Tapia R."/>
            <person name="Han C."/>
            <person name="Goodwin L."/>
            <person name="Pitluck S."/>
            <person name="Liolios K."/>
            <person name="Pagani I."/>
            <person name="Ivanova N."/>
            <person name="Mavromatis K."/>
            <person name="Pati A."/>
            <person name="Chen A."/>
            <person name="Palaniappan K."/>
            <person name="Land M."/>
            <person name="Hauser L."/>
            <person name="Chang Y.J."/>
            <person name="Jeffries C.D."/>
            <person name="Detter J.C."/>
            <person name="Beck B."/>
            <person name="Woyke T."/>
            <person name="Bristow J."/>
            <person name="Eisen J.A."/>
            <person name="Markowitz V."/>
            <person name="Hugenholtz P."/>
            <person name="Kyrpides N.C."/>
            <person name="Klenk H.P."/>
        </authorList>
    </citation>
    <scope>NUCLEOTIDE SEQUENCE [LARGE SCALE GENOMIC DNA]</scope>
    <source>
        <strain evidence="2">ATCC 43644 / DSM 9630 / IS1B</strain>
    </source>
</reference>
<dbReference type="STRING" id="575540.Isop_2339"/>
<dbReference type="EMBL" id="CP002353">
    <property type="protein sequence ID" value="ADV62917.1"/>
    <property type="molecule type" value="Genomic_DNA"/>
</dbReference>
<gene>
    <name evidence="1" type="ordered locus">Isop_2339</name>
</gene>
<protein>
    <recommendedName>
        <fullName evidence="3">Neutral/alkaline non-lysosomal ceramidase N-terminal domain-containing protein</fullName>
    </recommendedName>
</protein>
<evidence type="ECO:0000313" key="2">
    <source>
        <dbReference type="Proteomes" id="UP000008631"/>
    </source>
</evidence>
<name>E8R6K6_ISOPI</name>